<sequence length="366" mass="37212">MLCPACGVGNRPDEKLCSECGTTLPQRASAVFAPPAIGTESFLTVNPPTPAHRPLRAARWRVTALSVIAAVAGVCCIVASALSQLTVRSDAAIGAWLGSYRLNDLAAASVTGGLFSGTNLQVGIILAGLLLIIGAVLSANHRAVGAGLVAGTALALAPVVVVIWGNIVMLSDGATAQAETVKRATRLGTFIETQPAIGFYVLLGATVLALIALVMSLTQAIINNRVPLNRALCAAGAVAAVVAAVGQFIPQHGAGFRDNFSSDTVDVVLISARLGIVGLLAMCGVLGFMRADRWGIGLVLGTSSLYAWQWLSSIAPIGQLPAPPAFFSPGQPTGTPTIVTTIGVVALLGIATATIVVGRTKEPASP</sequence>
<dbReference type="AlphaFoldDB" id="A0A6J7FFD4"/>
<feature type="transmembrane region" description="Helical" evidence="1">
    <location>
        <begin position="146"/>
        <end position="167"/>
    </location>
</feature>
<keyword evidence="1" id="KW-0812">Transmembrane</keyword>
<feature type="transmembrane region" description="Helical" evidence="1">
    <location>
        <begin position="269"/>
        <end position="289"/>
    </location>
</feature>
<organism evidence="2">
    <name type="scientific">freshwater metagenome</name>
    <dbReference type="NCBI Taxonomy" id="449393"/>
    <lineage>
        <taxon>unclassified sequences</taxon>
        <taxon>metagenomes</taxon>
        <taxon>ecological metagenomes</taxon>
    </lineage>
</organism>
<keyword evidence="1" id="KW-1133">Transmembrane helix</keyword>
<feature type="transmembrane region" description="Helical" evidence="1">
    <location>
        <begin position="338"/>
        <end position="358"/>
    </location>
</feature>
<keyword evidence="1" id="KW-0472">Membrane</keyword>
<gene>
    <name evidence="2" type="ORF">UFOPK3376_02929</name>
</gene>
<feature type="transmembrane region" description="Helical" evidence="1">
    <location>
        <begin position="197"/>
        <end position="218"/>
    </location>
</feature>
<evidence type="ECO:0000256" key="1">
    <source>
        <dbReference type="SAM" id="Phobius"/>
    </source>
</evidence>
<proteinExistence type="predicted"/>
<feature type="transmembrane region" description="Helical" evidence="1">
    <location>
        <begin position="230"/>
        <end position="249"/>
    </location>
</feature>
<feature type="transmembrane region" description="Helical" evidence="1">
    <location>
        <begin position="296"/>
        <end position="318"/>
    </location>
</feature>
<reference evidence="2" key="1">
    <citation type="submission" date="2020-05" db="EMBL/GenBank/DDBJ databases">
        <authorList>
            <person name="Chiriac C."/>
            <person name="Salcher M."/>
            <person name="Ghai R."/>
            <person name="Kavagutti S V."/>
        </authorList>
    </citation>
    <scope>NUCLEOTIDE SEQUENCE</scope>
</reference>
<dbReference type="EMBL" id="CAFBLP010000117">
    <property type="protein sequence ID" value="CAB4892195.1"/>
    <property type="molecule type" value="Genomic_DNA"/>
</dbReference>
<protein>
    <submittedName>
        <fullName evidence="2">Unannotated protein</fullName>
    </submittedName>
</protein>
<name>A0A6J7FFD4_9ZZZZ</name>
<accession>A0A6J7FFD4</accession>
<feature type="transmembrane region" description="Helical" evidence="1">
    <location>
        <begin position="120"/>
        <end position="139"/>
    </location>
</feature>
<feature type="transmembrane region" description="Helical" evidence="1">
    <location>
        <begin position="62"/>
        <end position="82"/>
    </location>
</feature>
<evidence type="ECO:0000313" key="2">
    <source>
        <dbReference type="EMBL" id="CAB4892195.1"/>
    </source>
</evidence>